<dbReference type="EMBL" id="BARV01023769">
    <property type="protein sequence ID" value="GAI40544.1"/>
    <property type="molecule type" value="Genomic_DNA"/>
</dbReference>
<reference evidence="1" key="1">
    <citation type="journal article" date="2014" name="Front. Microbiol.">
        <title>High frequency of phylogenetically diverse reductive dehalogenase-homologous genes in deep subseafloor sedimentary metagenomes.</title>
        <authorList>
            <person name="Kawai M."/>
            <person name="Futagami T."/>
            <person name="Toyoda A."/>
            <person name="Takaki Y."/>
            <person name="Nishi S."/>
            <person name="Hori S."/>
            <person name="Arai W."/>
            <person name="Tsubouchi T."/>
            <person name="Morono Y."/>
            <person name="Uchiyama I."/>
            <person name="Ito T."/>
            <person name="Fujiyama A."/>
            <person name="Inagaki F."/>
            <person name="Takami H."/>
        </authorList>
    </citation>
    <scope>NUCLEOTIDE SEQUENCE</scope>
    <source>
        <strain evidence="1">Expedition CK06-06</strain>
    </source>
</reference>
<sequence length="82" mass="9238">GISRSKASKCIIIAEDPWAWERSGRNLAYVTKGNVSALMHSNNAKEAVEEVIHLIDKLEEAMGWLSDEDKGDKELRNKLGQW</sequence>
<feature type="non-terminal residue" evidence="1">
    <location>
        <position position="1"/>
    </location>
</feature>
<dbReference type="AlphaFoldDB" id="X1QBA5"/>
<gene>
    <name evidence="1" type="ORF">S06H3_38928</name>
</gene>
<proteinExistence type="predicted"/>
<organism evidence="1">
    <name type="scientific">marine sediment metagenome</name>
    <dbReference type="NCBI Taxonomy" id="412755"/>
    <lineage>
        <taxon>unclassified sequences</taxon>
        <taxon>metagenomes</taxon>
        <taxon>ecological metagenomes</taxon>
    </lineage>
</organism>
<comment type="caution">
    <text evidence="1">The sequence shown here is derived from an EMBL/GenBank/DDBJ whole genome shotgun (WGS) entry which is preliminary data.</text>
</comment>
<name>X1QBA5_9ZZZZ</name>
<accession>X1QBA5</accession>
<protein>
    <submittedName>
        <fullName evidence="1">Uncharacterized protein</fullName>
    </submittedName>
</protein>
<evidence type="ECO:0000313" key="1">
    <source>
        <dbReference type="EMBL" id="GAI40544.1"/>
    </source>
</evidence>